<name>A0A5E6MIU5_9BACT</name>
<dbReference type="Gene3D" id="3.90.420.10">
    <property type="entry name" value="Oxidoreductase, molybdopterin-binding domain"/>
    <property type="match status" value="1"/>
</dbReference>
<feature type="domain" description="Moybdenum cofactor oxidoreductase dimerisation" evidence="6">
    <location>
        <begin position="294"/>
        <end position="396"/>
    </location>
</feature>
<keyword evidence="2" id="KW-0500">Molybdenum</keyword>
<dbReference type="EC" id="1.8.3.1" evidence="7"/>
<dbReference type="PANTHER" id="PTHR19372:SF7">
    <property type="entry name" value="SULFITE OXIDASE, MITOCHONDRIAL"/>
    <property type="match status" value="1"/>
</dbReference>
<evidence type="ECO:0000259" key="6">
    <source>
        <dbReference type="Pfam" id="PF03404"/>
    </source>
</evidence>
<dbReference type="GO" id="GO:0043546">
    <property type="term" value="F:molybdopterin cofactor binding"/>
    <property type="evidence" value="ECO:0007669"/>
    <property type="project" value="TreeGrafter"/>
</dbReference>
<gene>
    <name evidence="7" type="primary">SUOX</name>
    <name evidence="7" type="ORF">MAMT_00895</name>
</gene>
<dbReference type="PRINTS" id="PR00407">
    <property type="entry name" value="EUMOPTERIN"/>
</dbReference>
<evidence type="ECO:0000313" key="7">
    <source>
        <dbReference type="EMBL" id="VVM05986.1"/>
    </source>
</evidence>
<dbReference type="Gene3D" id="2.60.40.650">
    <property type="match status" value="1"/>
</dbReference>
<evidence type="ECO:0000256" key="4">
    <source>
        <dbReference type="ARBA" id="ARBA00023002"/>
    </source>
</evidence>
<dbReference type="AlphaFoldDB" id="A0A5E6MIU5"/>
<dbReference type="InterPro" id="IPR014756">
    <property type="entry name" value="Ig_E-set"/>
</dbReference>
<dbReference type="GO" id="GO:0008482">
    <property type="term" value="F:sulfite oxidase activity"/>
    <property type="evidence" value="ECO:0007669"/>
    <property type="project" value="UniProtKB-EC"/>
</dbReference>
<evidence type="ECO:0000256" key="1">
    <source>
        <dbReference type="ARBA" id="ARBA00001924"/>
    </source>
</evidence>
<dbReference type="Pfam" id="PF03404">
    <property type="entry name" value="Mo-co_dimer"/>
    <property type="match status" value="1"/>
</dbReference>
<evidence type="ECO:0000256" key="2">
    <source>
        <dbReference type="ARBA" id="ARBA00022505"/>
    </source>
</evidence>
<organism evidence="7 8">
    <name type="scientific">Methylacidimicrobium tartarophylax</name>
    <dbReference type="NCBI Taxonomy" id="1041768"/>
    <lineage>
        <taxon>Bacteria</taxon>
        <taxon>Pseudomonadati</taxon>
        <taxon>Verrucomicrobiota</taxon>
        <taxon>Methylacidimicrobium</taxon>
    </lineage>
</organism>
<keyword evidence="8" id="KW-1185">Reference proteome</keyword>
<dbReference type="RefSeq" id="WP_246186522.1">
    <property type="nucleotide sequence ID" value="NZ_CABFVA020000036.1"/>
</dbReference>
<comment type="cofactor">
    <cofactor evidence="1">
        <name>Mo-molybdopterin</name>
        <dbReference type="ChEBI" id="CHEBI:71302"/>
    </cofactor>
</comment>
<accession>A0A5E6MIU5</accession>
<dbReference type="SUPFAM" id="SSF81296">
    <property type="entry name" value="E set domains"/>
    <property type="match status" value="1"/>
</dbReference>
<dbReference type="Pfam" id="PF00174">
    <property type="entry name" value="Oxidored_molyb"/>
    <property type="match status" value="1"/>
</dbReference>
<dbReference type="Proteomes" id="UP000334923">
    <property type="component" value="Unassembled WGS sequence"/>
</dbReference>
<evidence type="ECO:0000256" key="3">
    <source>
        <dbReference type="ARBA" id="ARBA00022723"/>
    </source>
</evidence>
<keyword evidence="4 7" id="KW-0560">Oxidoreductase</keyword>
<dbReference type="GO" id="GO:0006790">
    <property type="term" value="P:sulfur compound metabolic process"/>
    <property type="evidence" value="ECO:0007669"/>
    <property type="project" value="TreeGrafter"/>
</dbReference>
<dbReference type="InterPro" id="IPR005066">
    <property type="entry name" value="MoCF_OxRdtse_dimer"/>
</dbReference>
<dbReference type="GO" id="GO:0030151">
    <property type="term" value="F:molybdenum ion binding"/>
    <property type="evidence" value="ECO:0007669"/>
    <property type="project" value="InterPro"/>
</dbReference>
<evidence type="ECO:0000259" key="5">
    <source>
        <dbReference type="Pfam" id="PF00174"/>
    </source>
</evidence>
<proteinExistence type="predicted"/>
<dbReference type="EMBL" id="CABFVA020000036">
    <property type="protein sequence ID" value="VVM05986.1"/>
    <property type="molecule type" value="Genomic_DNA"/>
</dbReference>
<dbReference type="InterPro" id="IPR000572">
    <property type="entry name" value="OxRdtase_Mopterin-bd_dom"/>
</dbReference>
<dbReference type="InterPro" id="IPR008335">
    <property type="entry name" value="Mopterin_OxRdtase_euk"/>
</dbReference>
<feature type="domain" description="Oxidoreductase molybdopterin-binding" evidence="5">
    <location>
        <begin position="86"/>
        <end position="259"/>
    </location>
</feature>
<dbReference type="GO" id="GO:0020037">
    <property type="term" value="F:heme binding"/>
    <property type="evidence" value="ECO:0007669"/>
    <property type="project" value="TreeGrafter"/>
</dbReference>
<reference evidence="7 8" key="1">
    <citation type="submission" date="2019-09" db="EMBL/GenBank/DDBJ databases">
        <authorList>
            <person name="Cremers G."/>
        </authorList>
    </citation>
    <scope>NUCLEOTIDE SEQUENCE [LARGE SCALE GENOMIC DNA]</scope>
    <source>
        <strain evidence="7">4A</strain>
    </source>
</reference>
<dbReference type="InterPro" id="IPR036374">
    <property type="entry name" value="OxRdtase_Mopterin-bd_sf"/>
</dbReference>
<keyword evidence="3" id="KW-0479">Metal-binding</keyword>
<dbReference type="PANTHER" id="PTHR19372">
    <property type="entry name" value="SULFITE REDUCTASE"/>
    <property type="match status" value="1"/>
</dbReference>
<evidence type="ECO:0000313" key="8">
    <source>
        <dbReference type="Proteomes" id="UP000334923"/>
    </source>
</evidence>
<dbReference type="SUPFAM" id="SSF56524">
    <property type="entry name" value="Oxidoreductase molybdopterin-binding domain"/>
    <property type="match status" value="1"/>
</dbReference>
<sequence>MLTGLLGTAAIPWPRELRAEGGNAASDLPLPDTHWNAAVPTGLVPQKLPLLRLSDRPIVLETPRPFFESLLTPNAAFFVRYHLDVIPNAIDLSAWRLSVGGNVSRPLHFSFSQLLSQFEPVSVVAVNQCTGNSRSRFFPRVAGTQWGNGGMSNARWTGVRLMDLLNRAGLRSHTVALRFQGLDSGRGAEGTPSHAYSKSLDPEDPILQDCLIAYQMNGEPLPMLNGFPVRLIVPGRFSTCWIKHLSWIEALTEPDQSHWMMNAYRLPKKPHYSTTPEEVALGKLSTIPASHAPMPVRSFFVLPDGSSKLVVRLPIEIKGIAFSGSGGIRQVEVSTDGGRSWRLARLDPDLGPYSFRGWRLAWTPRQPGRVELCCRATDGKGNVQPMEPIWNPGGYAWNVVETQTVFVGESA</sequence>
<protein>
    <submittedName>
        <fullName evidence="7">Sulfite oxidase</fullName>
        <ecNumber evidence="7">1.8.3.1</ecNumber>
    </submittedName>
</protein>